<dbReference type="InterPro" id="IPR005279">
    <property type="entry name" value="Dipep/tripep_permease"/>
</dbReference>
<dbReference type="GO" id="GO:0015833">
    <property type="term" value="P:peptide transport"/>
    <property type="evidence" value="ECO:0007669"/>
    <property type="project" value="UniProtKB-KW"/>
</dbReference>
<dbReference type="RefSeq" id="WP_183308035.1">
    <property type="nucleotide sequence ID" value="NZ_JACIEP010000011.1"/>
</dbReference>
<evidence type="ECO:0000256" key="5">
    <source>
        <dbReference type="ARBA" id="ARBA00022856"/>
    </source>
</evidence>
<dbReference type="EMBL" id="JACIEP010000011">
    <property type="protein sequence ID" value="MBB4037175.1"/>
    <property type="molecule type" value="Genomic_DNA"/>
</dbReference>
<feature type="transmembrane region" description="Helical" evidence="8">
    <location>
        <begin position="28"/>
        <end position="47"/>
    </location>
</feature>
<comment type="subcellular location">
    <subcellularLocation>
        <location evidence="1">Cell membrane</location>
        <topology evidence="1">Multi-pass membrane protein</topology>
    </subcellularLocation>
</comment>
<evidence type="ECO:0000256" key="1">
    <source>
        <dbReference type="ARBA" id="ARBA00004651"/>
    </source>
</evidence>
<feature type="transmembrane region" description="Helical" evidence="8">
    <location>
        <begin position="111"/>
        <end position="129"/>
    </location>
</feature>
<feature type="transmembrane region" description="Helical" evidence="8">
    <location>
        <begin position="186"/>
        <end position="203"/>
    </location>
</feature>
<feature type="transmembrane region" description="Helical" evidence="8">
    <location>
        <begin position="267"/>
        <end position="285"/>
    </location>
</feature>
<evidence type="ECO:0000313" key="10">
    <source>
        <dbReference type="Proteomes" id="UP000555103"/>
    </source>
</evidence>
<dbReference type="InterPro" id="IPR050171">
    <property type="entry name" value="MFS_Transporters"/>
</dbReference>
<evidence type="ECO:0000256" key="4">
    <source>
        <dbReference type="ARBA" id="ARBA00022692"/>
    </source>
</evidence>
<evidence type="ECO:0000256" key="8">
    <source>
        <dbReference type="SAM" id="Phobius"/>
    </source>
</evidence>
<sequence length="582" mass="65231">MKEEIDAIQKGHPKGIYLLFATEMWERFSYYGMRALFALYMLKALLFDTAYSSSIYGSYTGLVYLTPLIGGYIADRYWGNRRSIMVGALLMAVGQFLLFLSGWFFKDVSLATTLMFSGLGFLIFGNGFFKPNISSMVGQLYAPGDSRKDSAYTIFYMGVNTGSFIAPLICGFFGDTGHPEDFKWGFLAACIGMLLGLIVFILFKDKYLVTPAGDSIGVIPNNKDEKKTDVNDTNKQSDKSPVKIAIIWATILIVLFYLLYVVLDTDFFGSIIYSLAVAAPGYIISDPSLTKIERSRIWVIYIIAFFVIFFWAAFEQAGASLTYFAEAQIDRHLELFNWTIPTSYFQSVNALAIIVFAPLFVILWTKLGRKGKEPASPMKQSIGLFLLAIGYLVIAFGVKGLAPGVKVSMLWLVSLYVIHTFGELCLSPIGLSMVNKLAPLRFASLLMAIWYLSTATANKFAGTLSGYYPQPLIEVADVKAAAEKSMLKLLPENFEKSVSEKNGVEVMPFDKIAFSEIKDKNLKEEIQRELEPKQMENPKTFLGYQISNLYDFFMLFVFMAGAASIVLFFLSRRLLKMMHGIR</sequence>
<dbReference type="Gene3D" id="1.20.1250.20">
    <property type="entry name" value="MFS general substrate transporter like domains"/>
    <property type="match status" value="1"/>
</dbReference>
<feature type="transmembrane region" description="Helical" evidence="8">
    <location>
        <begin position="150"/>
        <end position="174"/>
    </location>
</feature>
<keyword evidence="4 8" id="KW-0812">Transmembrane</keyword>
<dbReference type="InterPro" id="IPR036259">
    <property type="entry name" value="MFS_trans_sf"/>
</dbReference>
<feature type="transmembrane region" description="Helical" evidence="8">
    <location>
        <begin position="344"/>
        <end position="364"/>
    </location>
</feature>
<evidence type="ECO:0000256" key="6">
    <source>
        <dbReference type="ARBA" id="ARBA00022989"/>
    </source>
</evidence>
<keyword evidence="2" id="KW-0813">Transport</keyword>
<dbReference type="PANTHER" id="PTHR23517">
    <property type="entry name" value="RESISTANCE PROTEIN MDTM, PUTATIVE-RELATED-RELATED"/>
    <property type="match status" value="1"/>
</dbReference>
<gene>
    <name evidence="9" type="ORF">GGR21_003090</name>
</gene>
<keyword evidence="10" id="KW-1185">Reference proteome</keyword>
<dbReference type="PANTHER" id="PTHR23517:SF15">
    <property type="entry name" value="PROTON-DEPENDENT OLIGOPEPTIDE FAMILY TRANSPORT PROTEIN"/>
    <property type="match status" value="1"/>
</dbReference>
<dbReference type="AlphaFoldDB" id="A0A840CWL0"/>
<dbReference type="InterPro" id="IPR000109">
    <property type="entry name" value="POT_fam"/>
</dbReference>
<dbReference type="Pfam" id="PF00854">
    <property type="entry name" value="PTR2"/>
    <property type="match status" value="2"/>
</dbReference>
<evidence type="ECO:0000256" key="3">
    <source>
        <dbReference type="ARBA" id="ARBA00022475"/>
    </source>
</evidence>
<proteinExistence type="predicted"/>
<feature type="transmembrane region" description="Helical" evidence="8">
    <location>
        <begin position="244"/>
        <end position="261"/>
    </location>
</feature>
<dbReference type="CDD" id="cd17346">
    <property type="entry name" value="MFS_DtpA_like"/>
    <property type="match status" value="1"/>
</dbReference>
<keyword evidence="6 8" id="KW-1133">Transmembrane helix</keyword>
<keyword evidence="7 8" id="KW-0472">Membrane</keyword>
<dbReference type="SUPFAM" id="SSF103473">
    <property type="entry name" value="MFS general substrate transporter"/>
    <property type="match status" value="1"/>
</dbReference>
<dbReference type="GO" id="GO:0005886">
    <property type="term" value="C:plasma membrane"/>
    <property type="evidence" value="ECO:0007669"/>
    <property type="project" value="UniProtKB-SubCell"/>
</dbReference>
<reference evidence="9 10" key="1">
    <citation type="submission" date="2020-08" db="EMBL/GenBank/DDBJ databases">
        <title>Genomic Encyclopedia of Type Strains, Phase IV (KMG-IV): sequencing the most valuable type-strain genomes for metagenomic binning, comparative biology and taxonomic classification.</title>
        <authorList>
            <person name="Goeker M."/>
        </authorList>
    </citation>
    <scope>NUCLEOTIDE SEQUENCE [LARGE SCALE GENOMIC DNA]</scope>
    <source>
        <strain evidence="9 10">DSM 104969</strain>
    </source>
</reference>
<feature type="transmembrane region" description="Helical" evidence="8">
    <location>
        <begin position="384"/>
        <end position="402"/>
    </location>
</feature>
<dbReference type="GO" id="GO:1904680">
    <property type="term" value="F:peptide transmembrane transporter activity"/>
    <property type="evidence" value="ECO:0007669"/>
    <property type="project" value="InterPro"/>
</dbReference>
<evidence type="ECO:0000256" key="2">
    <source>
        <dbReference type="ARBA" id="ARBA00022448"/>
    </source>
</evidence>
<evidence type="ECO:0000256" key="7">
    <source>
        <dbReference type="ARBA" id="ARBA00023136"/>
    </source>
</evidence>
<keyword evidence="5" id="KW-0571">Peptide transport</keyword>
<feature type="transmembrane region" description="Helical" evidence="8">
    <location>
        <begin position="408"/>
        <end position="426"/>
    </location>
</feature>
<feature type="transmembrane region" description="Helical" evidence="8">
    <location>
        <begin position="552"/>
        <end position="570"/>
    </location>
</feature>
<keyword evidence="5" id="KW-0653">Protein transport</keyword>
<dbReference type="NCBIfam" id="TIGR00924">
    <property type="entry name" value="yjdL_sub1_fam"/>
    <property type="match status" value="1"/>
</dbReference>
<evidence type="ECO:0000313" key="9">
    <source>
        <dbReference type="EMBL" id="MBB4037175.1"/>
    </source>
</evidence>
<keyword evidence="3" id="KW-1003">Cell membrane</keyword>
<name>A0A840CWL0_9BACT</name>
<feature type="transmembrane region" description="Helical" evidence="8">
    <location>
        <begin position="53"/>
        <end position="74"/>
    </location>
</feature>
<protein>
    <submittedName>
        <fullName evidence="9">POT family proton-dependent oligopeptide transporter</fullName>
    </submittedName>
</protein>
<accession>A0A840CWL0</accession>
<feature type="transmembrane region" description="Helical" evidence="8">
    <location>
        <begin position="438"/>
        <end position="457"/>
    </location>
</feature>
<feature type="transmembrane region" description="Helical" evidence="8">
    <location>
        <begin position="297"/>
        <end position="314"/>
    </location>
</feature>
<dbReference type="Proteomes" id="UP000555103">
    <property type="component" value="Unassembled WGS sequence"/>
</dbReference>
<comment type="caution">
    <text evidence="9">The sequence shown here is derived from an EMBL/GenBank/DDBJ whole genome shotgun (WGS) entry which is preliminary data.</text>
</comment>
<organism evidence="9 10">
    <name type="scientific">Dysgonomonas hofstadii</name>
    <dbReference type="NCBI Taxonomy" id="637886"/>
    <lineage>
        <taxon>Bacteria</taxon>
        <taxon>Pseudomonadati</taxon>
        <taxon>Bacteroidota</taxon>
        <taxon>Bacteroidia</taxon>
        <taxon>Bacteroidales</taxon>
        <taxon>Dysgonomonadaceae</taxon>
        <taxon>Dysgonomonas</taxon>
    </lineage>
</organism>
<feature type="transmembrane region" description="Helical" evidence="8">
    <location>
        <begin position="86"/>
        <end position="105"/>
    </location>
</feature>